<protein>
    <submittedName>
        <fullName evidence="1">Uncharacterized protein</fullName>
    </submittedName>
</protein>
<evidence type="ECO:0000313" key="2">
    <source>
        <dbReference type="Proteomes" id="UP000033881"/>
    </source>
</evidence>
<dbReference type="STRING" id="1618574.UT24_C0034G0016"/>
<dbReference type="AlphaFoldDB" id="A0A0G0M3U3"/>
<dbReference type="EMBL" id="LBWB01000034">
    <property type="protein sequence ID" value="KKQ98838.1"/>
    <property type="molecule type" value="Genomic_DNA"/>
</dbReference>
<name>A0A0G0M3U3_9BACT</name>
<sequence>MYATHHSRNHNINFHYWDCPDGVLGLFGFSNTRSVWFQFDTIKNRAINRRGETLFPLLVAEVARRCVSGVGSLVVKS</sequence>
<comment type="caution">
    <text evidence="1">The sequence shown here is derived from an EMBL/GenBank/DDBJ whole genome shotgun (WGS) entry which is preliminary data.</text>
</comment>
<organism evidence="1 2">
    <name type="scientific">Candidatus Woesebacteria bacterium GW2011_GWB1_39_12</name>
    <dbReference type="NCBI Taxonomy" id="1618574"/>
    <lineage>
        <taxon>Bacteria</taxon>
        <taxon>Candidatus Woeseibacteriota</taxon>
    </lineage>
</organism>
<dbReference type="Proteomes" id="UP000033881">
    <property type="component" value="Unassembled WGS sequence"/>
</dbReference>
<evidence type="ECO:0000313" key="1">
    <source>
        <dbReference type="EMBL" id="KKQ98838.1"/>
    </source>
</evidence>
<gene>
    <name evidence="1" type="ORF">UT24_C0034G0016</name>
</gene>
<reference evidence="1 2" key="1">
    <citation type="journal article" date="2015" name="Nature">
        <title>rRNA introns, odd ribosomes, and small enigmatic genomes across a large radiation of phyla.</title>
        <authorList>
            <person name="Brown C.T."/>
            <person name="Hug L.A."/>
            <person name="Thomas B.C."/>
            <person name="Sharon I."/>
            <person name="Castelle C.J."/>
            <person name="Singh A."/>
            <person name="Wilkins M.J."/>
            <person name="Williams K.H."/>
            <person name="Banfield J.F."/>
        </authorList>
    </citation>
    <scope>NUCLEOTIDE SEQUENCE [LARGE SCALE GENOMIC DNA]</scope>
</reference>
<accession>A0A0G0M3U3</accession>
<proteinExistence type="predicted"/>